<sequence>MKKYFLTHRIRLILLSILFSMLFVIFFIILFIKINNPYKVSIYNYESYLSRPIINNLKKNYSYHVFKNLDEFTRAIKNKKAVAGVHSDYQIAQLILENELKKINFKKIYGEFVDYDENNKKDKIFALYSPEVQKQFEYFDSWIIEQIKKSNPNDKRIIYDKNNHKKPIGFDIDLDGKVDSFYEYIIPYFTLDKLIAYNPENTDISKKQRNNLKENSKFDDVIDGESWSTTLSKLVSKYKNPNVYWTHYFLDNAMIGQFYTQDQYEKDKVTFKNQIDKDGNWILYNLDNFKETFNDFSKLVLDTTKSSIKDTNRNKLVTDGQELVSSIIEPKKNKADIAIMYNGDALDAYYGNDNFASLPESDNISFVRPNYSYINIDGWIISKDTNDLQSDLLLSELHDNLYKDAAYNSKQLESQYIKNVLNTLIEKNPSKENEYKKILFKDFNDKIPNKNRSLDEIEASFFKENFESFQEAWESFDSPFILNFHHINYTPSFKNVKEFIKKWYFLDEKKNKDQKALRIFDIDDEQTKKTTKFRAYQPLSLELKTKMIEYYYEITNS</sequence>
<reference evidence="2 3" key="1">
    <citation type="submission" date="2018-06" db="EMBL/GenBank/DDBJ databases">
        <title>Genomic Encyclopedia of Archaeal and Bacterial Type Strains, Phase II (KMG-II): from individual species to whole genera.</title>
        <authorList>
            <person name="Goeker M."/>
        </authorList>
    </citation>
    <scope>NUCLEOTIDE SEQUENCE [LARGE SCALE GENOMIC DNA]</scope>
    <source>
        <strain evidence="2 3">ATCC 51348</strain>
    </source>
</reference>
<evidence type="ECO:0000256" key="1">
    <source>
        <dbReference type="SAM" id="Phobius"/>
    </source>
</evidence>
<protein>
    <submittedName>
        <fullName evidence="2">Spermidine/putrescine transport system substrate-binding protein</fullName>
    </submittedName>
</protein>
<dbReference type="AlphaFoldDB" id="A0A2W7GS22"/>
<dbReference type="OrthoDB" id="403918at2"/>
<keyword evidence="1" id="KW-1133">Transmembrane helix</keyword>
<feature type="transmembrane region" description="Helical" evidence="1">
    <location>
        <begin position="12"/>
        <end position="32"/>
    </location>
</feature>
<comment type="caution">
    <text evidence="2">The sequence shown here is derived from an EMBL/GenBank/DDBJ whole genome shotgun (WGS) entry which is preliminary data.</text>
</comment>
<gene>
    <name evidence="2" type="ORF">BCF89_10332</name>
</gene>
<keyword evidence="1" id="KW-0812">Transmembrane</keyword>
<evidence type="ECO:0000313" key="2">
    <source>
        <dbReference type="EMBL" id="PZW00573.1"/>
    </source>
</evidence>
<name>A0A2W7GS22_9BACT</name>
<dbReference type="Proteomes" id="UP000249646">
    <property type="component" value="Unassembled WGS sequence"/>
</dbReference>
<dbReference type="EMBL" id="QKUB01000003">
    <property type="protein sequence ID" value="PZW00573.1"/>
    <property type="molecule type" value="Genomic_DNA"/>
</dbReference>
<keyword evidence="1" id="KW-0472">Membrane</keyword>
<keyword evidence="3" id="KW-1185">Reference proteome</keyword>
<organism evidence="2 3">
    <name type="scientific">Metamycoplasma auris</name>
    <dbReference type="NCBI Taxonomy" id="51363"/>
    <lineage>
        <taxon>Bacteria</taxon>
        <taxon>Bacillati</taxon>
        <taxon>Mycoplasmatota</taxon>
        <taxon>Mycoplasmoidales</taxon>
        <taxon>Metamycoplasmataceae</taxon>
        <taxon>Metamycoplasma</taxon>
    </lineage>
</organism>
<accession>A0A2W7GS22</accession>
<proteinExistence type="predicted"/>
<evidence type="ECO:0000313" key="3">
    <source>
        <dbReference type="Proteomes" id="UP000249646"/>
    </source>
</evidence>
<dbReference type="RefSeq" id="WP_111518382.1">
    <property type="nucleotide sequence ID" value="NZ_QKUB01000003.1"/>
</dbReference>